<accession>A0A0F9PNN2</accession>
<evidence type="ECO:0000313" key="2">
    <source>
        <dbReference type="EMBL" id="KKN31774.1"/>
    </source>
</evidence>
<evidence type="ECO:0000256" key="1">
    <source>
        <dbReference type="SAM" id="MobiDB-lite"/>
    </source>
</evidence>
<feature type="region of interest" description="Disordered" evidence="1">
    <location>
        <begin position="82"/>
        <end position="106"/>
    </location>
</feature>
<proteinExistence type="predicted"/>
<name>A0A0F9PNN2_9ZZZZ</name>
<sequence>MTDLPNAAPVQRDRELDEWDLPSRAVVACDGNGHGAVLWTVGPHVAHEMNEAGMVELSDLGLDDAPLGVSIWEGVYVTPPAPALQESAGDEGTQPAGKFRPPTDHEWDAIKAGRCPWEGQA</sequence>
<dbReference type="EMBL" id="LAZR01002303">
    <property type="protein sequence ID" value="KKN31774.1"/>
    <property type="molecule type" value="Genomic_DNA"/>
</dbReference>
<protein>
    <submittedName>
        <fullName evidence="2">Uncharacterized protein</fullName>
    </submittedName>
</protein>
<reference evidence="2" key="1">
    <citation type="journal article" date="2015" name="Nature">
        <title>Complex archaea that bridge the gap between prokaryotes and eukaryotes.</title>
        <authorList>
            <person name="Spang A."/>
            <person name="Saw J.H."/>
            <person name="Jorgensen S.L."/>
            <person name="Zaremba-Niedzwiedzka K."/>
            <person name="Martijn J."/>
            <person name="Lind A.E."/>
            <person name="van Eijk R."/>
            <person name="Schleper C."/>
            <person name="Guy L."/>
            <person name="Ettema T.J."/>
        </authorList>
    </citation>
    <scope>NUCLEOTIDE SEQUENCE</scope>
</reference>
<dbReference type="AlphaFoldDB" id="A0A0F9PNN2"/>
<organism evidence="2">
    <name type="scientific">marine sediment metagenome</name>
    <dbReference type="NCBI Taxonomy" id="412755"/>
    <lineage>
        <taxon>unclassified sequences</taxon>
        <taxon>metagenomes</taxon>
        <taxon>ecological metagenomes</taxon>
    </lineage>
</organism>
<comment type="caution">
    <text evidence="2">The sequence shown here is derived from an EMBL/GenBank/DDBJ whole genome shotgun (WGS) entry which is preliminary data.</text>
</comment>
<gene>
    <name evidence="2" type="ORF">LCGC14_0820580</name>
</gene>